<evidence type="ECO:0000313" key="1">
    <source>
        <dbReference type="EMBL" id="KAJ5203026.1"/>
    </source>
</evidence>
<evidence type="ECO:0000313" key="2">
    <source>
        <dbReference type="Proteomes" id="UP001150942"/>
    </source>
</evidence>
<name>A0A9W9MKG8_9EURO</name>
<dbReference type="EMBL" id="JAPQKQ010000003">
    <property type="protein sequence ID" value="KAJ5203026.1"/>
    <property type="molecule type" value="Genomic_DNA"/>
</dbReference>
<dbReference type="Proteomes" id="UP001150942">
    <property type="component" value="Unassembled WGS sequence"/>
</dbReference>
<comment type="caution">
    <text evidence="1">The sequence shown here is derived from an EMBL/GenBank/DDBJ whole genome shotgun (WGS) entry which is preliminary data.</text>
</comment>
<accession>A0A9W9MKG8</accession>
<dbReference type="OrthoDB" id="4368596at2759"/>
<reference evidence="1" key="2">
    <citation type="journal article" date="2023" name="IMA Fungus">
        <title>Comparative genomic study of the Penicillium genus elucidates a diverse pangenome and 15 lateral gene transfer events.</title>
        <authorList>
            <person name="Petersen C."/>
            <person name="Sorensen T."/>
            <person name="Nielsen M.R."/>
            <person name="Sondergaard T.E."/>
            <person name="Sorensen J.L."/>
            <person name="Fitzpatrick D.A."/>
            <person name="Frisvad J.C."/>
            <person name="Nielsen K.L."/>
        </authorList>
    </citation>
    <scope>NUCLEOTIDE SEQUENCE</scope>
    <source>
        <strain evidence="1">IBT 20477</strain>
    </source>
</reference>
<reference evidence="1" key="1">
    <citation type="submission" date="2022-11" db="EMBL/GenBank/DDBJ databases">
        <authorList>
            <person name="Petersen C."/>
        </authorList>
    </citation>
    <scope>NUCLEOTIDE SEQUENCE</scope>
    <source>
        <strain evidence="1">IBT 20477</strain>
    </source>
</reference>
<protein>
    <submittedName>
        <fullName evidence="1">Uncharacterized protein</fullName>
    </submittedName>
</protein>
<dbReference type="AlphaFoldDB" id="A0A9W9MKG8"/>
<sequence length="129" mass="15167">MTSSSNTAQKPNRTSLITYLIRLYDKNDIHNIKLRIARYSLFLFFVREIKYKPETALKRNIVSTLYNSRGLILVEKRKLYKSFHNKKKIDTIITYSLYRNPPAVKPYPALDKAVVYLLITGKFSEKFSL</sequence>
<organism evidence="1 2">
    <name type="scientific">Penicillium cf. viridicatum</name>
    <dbReference type="NCBI Taxonomy" id="2972119"/>
    <lineage>
        <taxon>Eukaryota</taxon>
        <taxon>Fungi</taxon>
        <taxon>Dikarya</taxon>
        <taxon>Ascomycota</taxon>
        <taxon>Pezizomycotina</taxon>
        <taxon>Eurotiomycetes</taxon>
        <taxon>Eurotiomycetidae</taxon>
        <taxon>Eurotiales</taxon>
        <taxon>Aspergillaceae</taxon>
        <taxon>Penicillium</taxon>
    </lineage>
</organism>
<proteinExistence type="predicted"/>
<keyword evidence="2" id="KW-1185">Reference proteome</keyword>
<gene>
    <name evidence="1" type="ORF">N7449_005105</name>
</gene>